<feature type="non-terminal residue" evidence="3">
    <location>
        <position position="1"/>
    </location>
</feature>
<dbReference type="EMBL" id="HACA01028081">
    <property type="protein sequence ID" value="CDW45442.1"/>
    <property type="molecule type" value="Transcribed_RNA"/>
</dbReference>
<protein>
    <submittedName>
        <fullName evidence="3">Uncharacterized protein</fullName>
    </submittedName>
</protein>
<feature type="compositionally biased region" description="Basic and acidic residues" evidence="1">
    <location>
        <begin position="81"/>
        <end position="92"/>
    </location>
</feature>
<proteinExistence type="predicted"/>
<keyword evidence="2" id="KW-1133">Transmembrane helix</keyword>
<evidence type="ECO:0000256" key="2">
    <source>
        <dbReference type="SAM" id="Phobius"/>
    </source>
</evidence>
<keyword evidence="2" id="KW-0472">Membrane</keyword>
<name>A0A0K2V5M8_LEPSM</name>
<evidence type="ECO:0000313" key="3">
    <source>
        <dbReference type="EMBL" id="CDW45442.1"/>
    </source>
</evidence>
<feature type="region of interest" description="Disordered" evidence="1">
    <location>
        <begin position="81"/>
        <end position="102"/>
    </location>
</feature>
<dbReference type="AlphaFoldDB" id="A0A0K2V5M8"/>
<sequence length="102" mass="11362">IDNVMVKAYIFFVILICAILSLVISSPIDFDVTGQANGQITLGSSPTTGIIKKEINTGKPKCEKFKYIRFIRRHICVKYSTSEEKPKTDTSARLKPLQSLLA</sequence>
<evidence type="ECO:0000256" key="1">
    <source>
        <dbReference type="SAM" id="MobiDB-lite"/>
    </source>
</evidence>
<feature type="transmembrane region" description="Helical" evidence="2">
    <location>
        <begin position="6"/>
        <end position="24"/>
    </location>
</feature>
<keyword evidence="2" id="KW-0812">Transmembrane</keyword>
<organism evidence="3">
    <name type="scientific">Lepeophtheirus salmonis</name>
    <name type="common">Salmon louse</name>
    <name type="synonym">Caligus salmonis</name>
    <dbReference type="NCBI Taxonomy" id="72036"/>
    <lineage>
        <taxon>Eukaryota</taxon>
        <taxon>Metazoa</taxon>
        <taxon>Ecdysozoa</taxon>
        <taxon>Arthropoda</taxon>
        <taxon>Crustacea</taxon>
        <taxon>Multicrustacea</taxon>
        <taxon>Hexanauplia</taxon>
        <taxon>Copepoda</taxon>
        <taxon>Siphonostomatoida</taxon>
        <taxon>Caligidae</taxon>
        <taxon>Lepeophtheirus</taxon>
    </lineage>
</organism>
<accession>A0A0K2V5M8</accession>
<reference evidence="3" key="1">
    <citation type="submission" date="2014-05" db="EMBL/GenBank/DDBJ databases">
        <authorList>
            <person name="Chronopoulou M."/>
        </authorList>
    </citation>
    <scope>NUCLEOTIDE SEQUENCE</scope>
    <source>
        <tissue evidence="3">Whole organism</tissue>
    </source>
</reference>